<dbReference type="EMBL" id="RFFG01000001">
    <property type="protein sequence ID" value="RMI47779.1"/>
    <property type="molecule type" value="Genomic_DNA"/>
</dbReference>
<accession>A0A3M2ME50</accession>
<evidence type="ECO:0000259" key="1">
    <source>
        <dbReference type="Pfam" id="PF13302"/>
    </source>
</evidence>
<protein>
    <submittedName>
        <fullName evidence="2">N-acetyltransferase</fullName>
    </submittedName>
</protein>
<dbReference type="Gene3D" id="3.40.630.30">
    <property type="match status" value="1"/>
</dbReference>
<dbReference type="Proteomes" id="UP000282674">
    <property type="component" value="Unassembled WGS sequence"/>
</dbReference>
<name>A0A3M2ME50_9ACTN</name>
<dbReference type="PANTHER" id="PTHR43610:SF1">
    <property type="entry name" value="N-ACETYLTRANSFERASE DOMAIN-CONTAINING PROTEIN"/>
    <property type="match status" value="1"/>
</dbReference>
<evidence type="ECO:0000313" key="2">
    <source>
        <dbReference type="EMBL" id="RMI47779.1"/>
    </source>
</evidence>
<organism evidence="2 3">
    <name type="scientific">Actinomadura harenae</name>
    <dbReference type="NCBI Taxonomy" id="2483351"/>
    <lineage>
        <taxon>Bacteria</taxon>
        <taxon>Bacillati</taxon>
        <taxon>Actinomycetota</taxon>
        <taxon>Actinomycetes</taxon>
        <taxon>Streptosporangiales</taxon>
        <taxon>Thermomonosporaceae</taxon>
        <taxon>Actinomadura</taxon>
    </lineage>
</organism>
<dbReference type="InterPro" id="IPR000182">
    <property type="entry name" value="GNAT_dom"/>
</dbReference>
<keyword evidence="2" id="KW-0808">Transferase</keyword>
<dbReference type="OrthoDB" id="9795199at2"/>
<dbReference type="AlphaFoldDB" id="A0A3M2ME50"/>
<reference evidence="2 3" key="1">
    <citation type="submission" date="2018-10" db="EMBL/GenBank/DDBJ databases">
        <title>Isolation from soil.</title>
        <authorList>
            <person name="Hu J."/>
        </authorList>
    </citation>
    <scope>NUCLEOTIDE SEQUENCE [LARGE SCALE GENOMIC DNA]</scope>
    <source>
        <strain evidence="2 3">NEAU-Ht49</strain>
    </source>
</reference>
<proteinExistence type="predicted"/>
<evidence type="ECO:0000313" key="3">
    <source>
        <dbReference type="Proteomes" id="UP000282674"/>
    </source>
</evidence>
<dbReference type="PANTHER" id="PTHR43610">
    <property type="entry name" value="BLL6696 PROTEIN"/>
    <property type="match status" value="1"/>
</dbReference>
<dbReference type="Pfam" id="PF13302">
    <property type="entry name" value="Acetyltransf_3"/>
    <property type="match status" value="1"/>
</dbReference>
<comment type="caution">
    <text evidence="2">The sequence shown here is derived from an EMBL/GenBank/DDBJ whole genome shotgun (WGS) entry which is preliminary data.</text>
</comment>
<gene>
    <name evidence="2" type="ORF">EBO15_00255</name>
</gene>
<sequence>MPAPMTLQGRLVQLEPLTPEMIGALLEAATEPEGTSPFTLIPQDPDAMGTYVSSALRDQEAGRALAFAIRLVEHDRIVGSTRFLDLDYWQGPLAWPPGANRGPVGDVPDVAEIGSTWLAPSARRTGANHEAKLLMLGHAFDTWNVHRVTLKTDARNSRSRAAITRLGAHFEGVRRAHVRAVDGTVRDTAYFSIVRAEWPEIRQRLQNRLSLTP</sequence>
<dbReference type="InterPro" id="IPR016181">
    <property type="entry name" value="Acyl_CoA_acyltransferase"/>
</dbReference>
<feature type="domain" description="N-acetyltransferase" evidence="1">
    <location>
        <begin position="13"/>
        <end position="168"/>
    </location>
</feature>
<keyword evidence="3" id="KW-1185">Reference proteome</keyword>
<dbReference type="GO" id="GO:0016747">
    <property type="term" value="F:acyltransferase activity, transferring groups other than amino-acyl groups"/>
    <property type="evidence" value="ECO:0007669"/>
    <property type="project" value="InterPro"/>
</dbReference>
<dbReference type="SUPFAM" id="SSF55729">
    <property type="entry name" value="Acyl-CoA N-acyltransferases (Nat)"/>
    <property type="match status" value="1"/>
</dbReference>